<dbReference type="SUPFAM" id="SSF90209">
    <property type="entry name" value="Ran binding protein zinc finger-like"/>
    <property type="match status" value="1"/>
</dbReference>
<sequence>YVEKEWKERGIGIMKLLHNQKTGKVRALMRREQVLKICANHYLRSDMELTRMGDRAWMWVAVDFADEEMRVEKLCLRFKTSDDAANFKEAFDKGKSIVALNEMSPVKCSIGTPSSKTMSLAPEFSTTTVKVTSATTTTSPNTSKITVGGFTFASPPTFKVDSKTNAVQSSKDTTKDKEKGAGEAGKPSPFAGFSFTTPPKTSASADSVVVTSTDSVAESAPFRRPRTTLPKPVISSPATATVTVSTPQKSETEILQNTESKLSGISSSELMFAPSNPNLTFSAVAASSETTGFKIDKGFKGFEGAGKAVFGATKSFEGAGKGVGDTKHTEQENENEGVADDFIPTAEFKPVIPLPELVELKTGEEEENVLYEERSKLLRFDSEGKQWKERGIGKIKLMQHPTTGKVRLLMRREQVFKVCCNHFVSKDMKFSKLSTSDRAWSWYAQDYSEGEVKPELFALKFKTPEQALAFKQVIDKVQDKMNEKRSSVAEQTKSPQPSAWKCENCLFPNALNASHCISCLKSRPRQLKEIPVFVSRGIDQQPKLMEISKSANAWVCQSCHFKNDDDDENCAECGRPNSSKASLSLNSSETKHLSEMFKPKSGSWECKTCLIRNDGTTEVCVACESPKPGSKAIPKASTPISNFSFGITNSSTKDVPLSELFKPKQGSWECNGCYTRNDADKFVCVTSGSDFSLGPTQGISGQNEFVFGIKPSGSIGSDGIKFNFGIPTSTVTTSSSVSSLFTPSTTNKSGFTFGSATTVSTATTIFSTDSKSTSKPFSFEPRTSSGTFLFGNTTNGIASNTSSLTFSFGSTTTQSNATSNADSSDHKFTFGSPGKFEFSFSGVRPKSPVKSPKSPGVSAHADDDDESGSEPEEDEGEHIYFQPVIPLPDKVPLHTGEEEEDLLYSHRAKLYRFTGGEWKERGVGDIKVLKHHTTKKVRLLMRREQVLKLCLNHFLNPEQQFREKDEKSWLWSAKDFSEGQLQEEKFAIRFKNKDIAMEFKEAIDKAQADMTSMPGQDTIEIASVSSSAKVETTAAEEIGAGPVNSTPAMKNFSFTLPTVSTNAQETQSSSSSSFSLSSRFGGSSTAGCARTLFGGSPVQKSISGVDLKSEKDEVEVLYELKVTPEEEAAAAQLKLPLNFYSYLRKPPCPGCSGCEPESGCESENVAKESSIMSSKSSVLAQQLTPTTTASSTTTTQSNEKQAPIISVQTSVISTKSISSTAESLLPQFSTITVSSGTPFGYEAHLNQSQSNLQTSSGSSTTDTTSQVQSSIFSQPKASPLIAAPKLKVNTIPQTTVSSIFTQPQSTKTTFQEGTPNFGQNCITLTSKPSITGSTSFFGQPTTQNTSFFSSIDSTPKSTSSSNFTALGSKSSQVSTTASETSKPTFVFSVGSKPQIELDTPKSQSFDFGTTLDLKPVATLSSDAEVTSSSGFSNSTPVTSIKSAGFTFGATSTEHKDTTDSAQPKEARGVPFLPFDSNLSFSNLAMKSEQGFKTGISKFMIPGF</sequence>
<keyword evidence="2 4" id="KW-0863">Zinc-finger</keyword>
<evidence type="ECO:0008006" key="10">
    <source>
        <dbReference type="Google" id="ProtNLM"/>
    </source>
</evidence>
<evidence type="ECO:0000259" key="6">
    <source>
        <dbReference type="PROSITE" id="PS50196"/>
    </source>
</evidence>
<evidence type="ECO:0000256" key="1">
    <source>
        <dbReference type="ARBA" id="ARBA00022723"/>
    </source>
</evidence>
<feature type="non-terminal residue" evidence="8">
    <location>
        <position position="1"/>
    </location>
</feature>
<feature type="compositionally biased region" description="Low complexity" evidence="5">
    <location>
        <begin position="1176"/>
        <end position="1197"/>
    </location>
</feature>
<dbReference type="GO" id="GO:0005737">
    <property type="term" value="C:cytoplasm"/>
    <property type="evidence" value="ECO:0007669"/>
    <property type="project" value="TreeGrafter"/>
</dbReference>
<evidence type="ECO:0000256" key="3">
    <source>
        <dbReference type="ARBA" id="ARBA00022833"/>
    </source>
</evidence>
<comment type="caution">
    <text evidence="8">The sequence shown here is derived from an EMBL/GenBank/DDBJ whole genome shotgun (WGS) entry which is preliminary data.</text>
</comment>
<name>A0AAD8AGG9_DIPPU</name>
<dbReference type="FunFam" id="2.30.29.30:FF:000018">
    <property type="entry name" value="E3 SUMO-protein ligase RanBP2"/>
    <property type="match status" value="2"/>
</dbReference>
<dbReference type="EMBL" id="JASPKZ010001195">
    <property type="protein sequence ID" value="KAJ9598698.1"/>
    <property type="molecule type" value="Genomic_DNA"/>
</dbReference>
<dbReference type="SUPFAM" id="SSF50729">
    <property type="entry name" value="PH domain-like"/>
    <property type="match status" value="3"/>
</dbReference>
<feature type="domain" description="RanBP2-type" evidence="7">
    <location>
        <begin position="550"/>
        <end position="579"/>
    </location>
</feature>
<dbReference type="PROSITE" id="PS50196">
    <property type="entry name" value="RANBD1"/>
    <property type="match status" value="3"/>
</dbReference>
<dbReference type="InterPro" id="IPR000156">
    <property type="entry name" value="Ran_bind_dom"/>
</dbReference>
<dbReference type="PROSITE" id="PS01358">
    <property type="entry name" value="ZF_RANBP2_1"/>
    <property type="match status" value="3"/>
</dbReference>
<feature type="domain" description="RanBD1" evidence="6">
    <location>
        <begin position="1"/>
        <end position="96"/>
    </location>
</feature>
<dbReference type="GO" id="GO:0008270">
    <property type="term" value="F:zinc ion binding"/>
    <property type="evidence" value="ECO:0007669"/>
    <property type="project" value="UniProtKB-KW"/>
</dbReference>
<feature type="domain" description="RanBP2-type" evidence="7">
    <location>
        <begin position="496"/>
        <end position="525"/>
    </location>
</feature>
<feature type="compositionally biased region" description="Basic and acidic residues" evidence="5">
    <location>
        <begin position="172"/>
        <end position="181"/>
    </location>
</feature>
<feature type="region of interest" description="Disordered" evidence="5">
    <location>
        <begin position="841"/>
        <end position="879"/>
    </location>
</feature>
<dbReference type="PANTHER" id="PTHR23138:SF87">
    <property type="entry name" value="E3 SUMO-PROTEIN LIGASE RANBP2"/>
    <property type="match status" value="1"/>
</dbReference>
<dbReference type="SMART" id="SM00547">
    <property type="entry name" value="ZnF_RBZ"/>
    <property type="match status" value="4"/>
</dbReference>
<accession>A0AAD8AGG9</accession>
<evidence type="ECO:0000259" key="7">
    <source>
        <dbReference type="PROSITE" id="PS50199"/>
    </source>
</evidence>
<dbReference type="PROSITE" id="PS50199">
    <property type="entry name" value="ZF_RANBP2_2"/>
    <property type="match status" value="3"/>
</dbReference>
<evidence type="ECO:0000256" key="5">
    <source>
        <dbReference type="SAM" id="MobiDB-lite"/>
    </source>
</evidence>
<reference evidence="8" key="2">
    <citation type="submission" date="2023-05" db="EMBL/GenBank/DDBJ databases">
        <authorList>
            <person name="Fouks B."/>
        </authorList>
    </citation>
    <scope>NUCLEOTIDE SEQUENCE</scope>
    <source>
        <strain evidence="8">Stay&amp;Tobe</strain>
        <tissue evidence="8">Testes</tissue>
    </source>
</reference>
<feature type="non-terminal residue" evidence="8">
    <location>
        <position position="1503"/>
    </location>
</feature>
<feature type="domain" description="RanBD1" evidence="6">
    <location>
        <begin position="347"/>
        <end position="483"/>
    </location>
</feature>
<protein>
    <recommendedName>
        <fullName evidence="10">E3 SUMO-protein ligase RanBP2</fullName>
    </recommendedName>
</protein>
<dbReference type="InterPro" id="IPR001876">
    <property type="entry name" value="Znf_RanBP2"/>
</dbReference>
<keyword evidence="9" id="KW-1185">Reference proteome</keyword>
<feature type="region of interest" description="Disordered" evidence="5">
    <location>
        <begin position="161"/>
        <end position="205"/>
    </location>
</feature>
<evidence type="ECO:0000256" key="2">
    <source>
        <dbReference type="ARBA" id="ARBA00022771"/>
    </source>
</evidence>
<feature type="compositionally biased region" description="Low complexity" evidence="5">
    <location>
        <begin position="1247"/>
        <end position="1270"/>
    </location>
</feature>
<dbReference type="Gene3D" id="2.30.29.30">
    <property type="entry name" value="Pleckstrin-homology domain (PH domain)/Phosphotyrosine-binding domain (PTB)"/>
    <property type="match status" value="3"/>
</dbReference>
<dbReference type="InterPro" id="IPR045255">
    <property type="entry name" value="RanBP1-like"/>
</dbReference>
<dbReference type="Proteomes" id="UP001233999">
    <property type="component" value="Unassembled WGS sequence"/>
</dbReference>
<keyword evidence="1" id="KW-0479">Metal-binding</keyword>
<evidence type="ECO:0000256" key="4">
    <source>
        <dbReference type="PROSITE-ProRule" id="PRU00322"/>
    </source>
</evidence>
<dbReference type="GO" id="GO:0005643">
    <property type="term" value="C:nuclear pore"/>
    <property type="evidence" value="ECO:0007669"/>
    <property type="project" value="TreeGrafter"/>
</dbReference>
<dbReference type="InterPro" id="IPR011993">
    <property type="entry name" value="PH-like_dom_sf"/>
</dbReference>
<feature type="domain" description="RanBP2-type" evidence="7">
    <location>
        <begin position="600"/>
        <end position="629"/>
    </location>
</feature>
<feature type="region of interest" description="Disordered" evidence="5">
    <location>
        <begin position="1247"/>
        <end position="1271"/>
    </location>
</feature>
<organism evidence="8 9">
    <name type="scientific">Diploptera punctata</name>
    <name type="common">Pacific beetle cockroach</name>
    <dbReference type="NCBI Taxonomy" id="6984"/>
    <lineage>
        <taxon>Eukaryota</taxon>
        <taxon>Metazoa</taxon>
        <taxon>Ecdysozoa</taxon>
        <taxon>Arthropoda</taxon>
        <taxon>Hexapoda</taxon>
        <taxon>Insecta</taxon>
        <taxon>Pterygota</taxon>
        <taxon>Neoptera</taxon>
        <taxon>Polyneoptera</taxon>
        <taxon>Dictyoptera</taxon>
        <taxon>Blattodea</taxon>
        <taxon>Blaberoidea</taxon>
        <taxon>Blaberidae</taxon>
        <taxon>Diplopterinae</taxon>
        <taxon>Diploptera</taxon>
    </lineage>
</organism>
<dbReference type="FunFam" id="4.10.1060.10:FF:000003">
    <property type="entry name" value="E3 SUMO-protein ligase RanBP2"/>
    <property type="match status" value="1"/>
</dbReference>
<dbReference type="Pfam" id="PF00641">
    <property type="entry name" value="Zn_ribbon_RanBP"/>
    <property type="match status" value="1"/>
</dbReference>
<keyword evidence="3" id="KW-0862">Zinc</keyword>
<gene>
    <name evidence="8" type="ORF">L9F63_010608</name>
</gene>
<evidence type="ECO:0000313" key="9">
    <source>
        <dbReference type="Proteomes" id="UP001233999"/>
    </source>
</evidence>
<dbReference type="SMART" id="SM00160">
    <property type="entry name" value="RanBD"/>
    <property type="match status" value="3"/>
</dbReference>
<feature type="compositionally biased region" description="Acidic residues" evidence="5">
    <location>
        <begin position="862"/>
        <end position="876"/>
    </location>
</feature>
<feature type="compositionally biased region" description="Low complexity" evidence="5">
    <location>
        <begin position="841"/>
        <end position="858"/>
    </location>
</feature>
<dbReference type="Pfam" id="PF00638">
    <property type="entry name" value="Ran_BP1"/>
    <property type="match status" value="3"/>
</dbReference>
<dbReference type="InterPro" id="IPR036443">
    <property type="entry name" value="Znf_RanBP2_sf"/>
</dbReference>
<evidence type="ECO:0000313" key="8">
    <source>
        <dbReference type="EMBL" id="KAJ9598698.1"/>
    </source>
</evidence>
<reference evidence="8" key="1">
    <citation type="journal article" date="2023" name="IScience">
        <title>Live-bearing cockroach genome reveals convergent evolutionary mechanisms linked to viviparity in insects and beyond.</title>
        <authorList>
            <person name="Fouks B."/>
            <person name="Harrison M.C."/>
            <person name="Mikhailova A.A."/>
            <person name="Marchal E."/>
            <person name="English S."/>
            <person name="Carruthers M."/>
            <person name="Jennings E.C."/>
            <person name="Chiamaka E.L."/>
            <person name="Frigard R.A."/>
            <person name="Pippel M."/>
            <person name="Attardo G.M."/>
            <person name="Benoit J.B."/>
            <person name="Bornberg-Bauer E."/>
            <person name="Tobe S.S."/>
        </authorList>
    </citation>
    <scope>NUCLEOTIDE SEQUENCE</scope>
    <source>
        <strain evidence="8">Stay&amp;Tobe</strain>
    </source>
</reference>
<dbReference type="Gene3D" id="4.10.1060.10">
    <property type="entry name" value="Zinc finger, RanBP2-type"/>
    <property type="match status" value="2"/>
</dbReference>
<feature type="region of interest" description="Disordered" evidence="5">
    <location>
        <begin position="1176"/>
        <end position="1200"/>
    </location>
</feature>
<feature type="domain" description="RanBD1" evidence="6">
    <location>
        <begin position="880"/>
        <end position="1012"/>
    </location>
</feature>
<proteinExistence type="predicted"/>
<dbReference type="GO" id="GO:0005096">
    <property type="term" value="F:GTPase activator activity"/>
    <property type="evidence" value="ECO:0007669"/>
    <property type="project" value="TreeGrafter"/>
</dbReference>
<dbReference type="PANTHER" id="PTHR23138">
    <property type="entry name" value="RAN BINDING PROTEIN"/>
    <property type="match status" value="1"/>
</dbReference>